<feature type="compositionally biased region" description="Acidic residues" evidence="5">
    <location>
        <begin position="230"/>
        <end position="240"/>
    </location>
</feature>
<reference evidence="8" key="1">
    <citation type="submission" date="2022-01" db="EMBL/GenBank/DDBJ databases">
        <authorList>
            <person name="Braso-Vives M."/>
        </authorList>
    </citation>
    <scope>NUCLEOTIDE SEQUENCE</scope>
</reference>
<feature type="compositionally biased region" description="Basic and acidic residues" evidence="5">
    <location>
        <begin position="615"/>
        <end position="629"/>
    </location>
</feature>
<proteinExistence type="inferred from homology"/>
<dbReference type="Pfam" id="PF08159">
    <property type="entry name" value="NUC153"/>
    <property type="match status" value="1"/>
</dbReference>
<feature type="region of interest" description="Disordered" evidence="5">
    <location>
        <begin position="721"/>
        <end position="753"/>
    </location>
</feature>
<dbReference type="PANTHER" id="PTHR12202">
    <property type="entry name" value="ESF1 HOMOLOG"/>
    <property type="match status" value="1"/>
</dbReference>
<keyword evidence="9" id="KW-1185">Reference proteome</keyword>
<feature type="compositionally biased region" description="Basic and acidic residues" evidence="5">
    <location>
        <begin position="560"/>
        <end position="574"/>
    </location>
</feature>
<dbReference type="GO" id="GO:0006364">
    <property type="term" value="P:rRNA processing"/>
    <property type="evidence" value="ECO:0007669"/>
    <property type="project" value="InterPro"/>
</dbReference>
<evidence type="ECO:0000256" key="3">
    <source>
        <dbReference type="ARBA" id="ARBA00023054"/>
    </source>
</evidence>
<evidence type="ECO:0000256" key="2">
    <source>
        <dbReference type="ARBA" id="ARBA00009087"/>
    </source>
</evidence>
<sequence length="777" mass="89756">MEDLKKDSRFAHIPKDPRFRTVPNHERKVKVDKRFQGMFNDKRFKVKYQVDKRGRPINRTSKEDLRKFYEMSSTDSEEDSEEDVRTGKSKRTEKKKTNKKEAGNKSRDERFHMKSMTTKREERESSSQQVDSVERTAQKAAGSDVSDQDRESDLESSGDEAESESGSGDSGPEGDDLPEIGKLETGRREDGEDEDDDESDEDGSSDDEEEGPKVDLARGEGNMETSSSDSELEFEEDESEHEWGELDKSAPTTDDPTCRFAVCNMDWDRIKAVDLLVVFNSFKPTGGVVKSVKIFPSEYGAKRLQEEDLQGPAELLGGDDNNEEEKETEQGSKYSTERLRRYQLNRLKYYYAVVECDSVQTSAAIYKQCDGLEFELSAARMDLRFIPDDMTFDDQQPTQEAGDVPPTYKPSVFFNTALQQTSVELTWDETNKERLNVTMKKFREEDIDKLDLTEYLASSSGEEDAGLSNLIGASSDEEEKGEEEEEEKDEDQIAKYRSLLLGLDKKEEKKEFAEDMEMEVTWEPGLREKAEDLVKKKTEDKKSTPWQQYLEKKKQKKRERKQELKKKEEEKKFEDVEDSGEEDLPAGVDLGDDYFREELEQLQTVQEKRKKKEKKKVEEPTPEEEKQKAELELLMMDEEDNKRHFNMKAIIEAETQADEKKKRKKKDRNTTEEPGTKLEDNFEIDVQDPRFEAVYSSHLYNIDPSDPGYKKTKAMDALLTEKQHRRATGKKRKVPTEKKVDPAKEQTKRQEASLDMLVKSVKAKTSQFQARKKIKSS</sequence>
<comment type="similarity">
    <text evidence="2">Belongs to the ESF1 family.</text>
</comment>
<dbReference type="InterPro" id="IPR039754">
    <property type="entry name" value="Esf1"/>
</dbReference>
<feature type="compositionally biased region" description="Basic and acidic residues" evidence="5">
    <location>
        <begin position="50"/>
        <end position="69"/>
    </location>
</feature>
<feature type="compositionally biased region" description="Acidic residues" evidence="5">
    <location>
        <begin position="154"/>
        <end position="163"/>
    </location>
</feature>
<dbReference type="InterPro" id="IPR012580">
    <property type="entry name" value="NUC153"/>
</dbReference>
<feature type="region of interest" description="Disordered" evidence="5">
    <location>
        <begin position="305"/>
        <end position="334"/>
    </location>
</feature>
<feature type="region of interest" description="Disordered" evidence="5">
    <location>
        <begin position="1"/>
        <end position="25"/>
    </location>
</feature>
<protein>
    <submittedName>
        <fullName evidence="8">ESF1 protein</fullName>
    </submittedName>
</protein>
<comment type="subcellular location">
    <subcellularLocation>
        <location evidence="1">Nucleus</location>
        <location evidence="1">Nucleolus</location>
    </subcellularLocation>
</comment>
<feature type="region of interest" description="Disordered" evidence="5">
    <location>
        <begin position="458"/>
        <end position="494"/>
    </location>
</feature>
<feature type="compositionally biased region" description="Basic residues" evidence="5">
    <location>
        <begin position="87"/>
        <end position="98"/>
    </location>
</feature>
<feature type="compositionally biased region" description="Basic and acidic residues" evidence="5">
    <location>
        <begin position="99"/>
        <end position="125"/>
    </location>
</feature>
<feature type="region of interest" description="Disordered" evidence="5">
    <location>
        <begin position="512"/>
        <end position="629"/>
    </location>
</feature>
<evidence type="ECO:0000259" key="6">
    <source>
        <dbReference type="Pfam" id="PF08159"/>
    </source>
</evidence>
<dbReference type="InterPro" id="IPR056750">
    <property type="entry name" value="RRM_ESF1"/>
</dbReference>
<gene>
    <name evidence="8" type="primary">ESF1</name>
    <name evidence="8" type="ORF">BLAG_LOCUS17629</name>
</gene>
<evidence type="ECO:0000256" key="5">
    <source>
        <dbReference type="SAM" id="MobiDB-lite"/>
    </source>
</evidence>
<dbReference type="OrthoDB" id="431825at2759"/>
<evidence type="ECO:0000313" key="9">
    <source>
        <dbReference type="Proteomes" id="UP000838412"/>
    </source>
</evidence>
<name>A0A8J9ZWW0_BRALA</name>
<evidence type="ECO:0000256" key="1">
    <source>
        <dbReference type="ARBA" id="ARBA00004604"/>
    </source>
</evidence>
<feature type="region of interest" description="Disordered" evidence="5">
    <location>
        <begin position="652"/>
        <end position="684"/>
    </location>
</feature>
<feature type="compositionally biased region" description="Basic and acidic residues" evidence="5">
    <location>
        <begin position="734"/>
        <end position="752"/>
    </location>
</feature>
<feature type="compositionally biased region" description="Basic and acidic residues" evidence="5">
    <location>
        <begin position="668"/>
        <end position="680"/>
    </location>
</feature>
<feature type="compositionally biased region" description="Acidic residues" evidence="5">
    <location>
        <begin position="475"/>
        <end position="490"/>
    </location>
</feature>
<evidence type="ECO:0000259" key="7">
    <source>
        <dbReference type="Pfam" id="PF25121"/>
    </source>
</evidence>
<feature type="compositionally biased region" description="Basic residues" evidence="5">
    <location>
        <begin position="723"/>
        <end position="733"/>
    </location>
</feature>
<feature type="region of interest" description="Disordered" evidence="5">
    <location>
        <begin position="50"/>
        <end position="257"/>
    </location>
</feature>
<dbReference type="Proteomes" id="UP000838412">
    <property type="component" value="Chromosome 4"/>
</dbReference>
<feature type="compositionally biased region" description="Basic and acidic residues" evidence="5">
    <location>
        <begin position="179"/>
        <end position="190"/>
    </location>
</feature>
<dbReference type="GO" id="GO:0003723">
    <property type="term" value="F:RNA binding"/>
    <property type="evidence" value="ECO:0007669"/>
    <property type="project" value="TreeGrafter"/>
</dbReference>
<feature type="domain" description="NUC153" evidence="6">
    <location>
        <begin position="688"/>
        <end position="715"/>
    </location>
</feature>
<evidence type="ECO:0000256" key="4">
    <source>
        <dbReference type="ARBA" id="ARBA00023242"/>
    </source>
</evidence>
<keyword evidence="4" id="KW-0539">Nucleus</keyword>
<feature type="compositionally biased region" description="Acidic residues" evidence="5">
    <location>
        <begin position="575"/>
        <end position="584"/>
    </location>
</feature>
<keyword evidence="3" id="KW-0175">Coiled coil</keyword>
<dbReference type="AlphaFoldDB" id="A0A8J9ZWW0"/>
<organism evidence="8 9">
    <name type="scientific">Branchiostoma lanceolatum</name>
    <name type="common">Common lancelet</name>
    <name type="synonym">Amphioxus lanceolatum</name>
    <dbReference type="NCBI Taxonomy" id="7740"/>
    <lineage>
        <taxon>Eukaryota</taxon>
        <taxon>Metazoa</taxon>
        <taxon>Chordata</taxon>
        <taxon>Cephalochordata</taxon>
        <taxon>Leptocardii</taxon>
        <taxon>Amphioxiformes</taxon>
        <taxon>Branchiostomatidae</taxon>
        <taxon>Branchiostoma</taxon>
    </lineage>
</organism>
<dbReference type="PANTHER" id="PTHR12202:SF0">
    <property type="entry name" value="ESF1 HOMOLOG"/>
    <property type="match status" value="1"/>
</dbReference>
<feature type="domain" description="ESF1 RRM" evidence="7">
    <location>
        <begin position="257"/>
        <end position="396"/>
    </location>
</feature>
<feature type="compositionally biased region" description="Acidic residues" evidence="5">
    <location>
        <begin position="191"/>
        <end position="210"/>
    </location>
</feature>
<feature type="compositionally biased region" description="Basic and acidic residues" evidence="5">
    <location>
        <begin position="525"/>
        <end position="543"/>
    </location>
</feature>
<accession>A0A8J9ZWW0</accession>
<dbReference type="Pfam" id="PF25121">
    <property type="entry name" value="RRM_ESF1"/>
    <property type="match status" value="1"/>
</dbReference>
<dbReference type="GO" id="GO:0005730">
    <property type="term" value="C:nucleolus"/>
    <property type="evidence" value="ECO:0007669"/>
    <property type="project" value="UniProtKB-SubCell"/>
</dbReference>
<dbReference type="EMBL" id="OV696689">
    <property type="protein sequence ID" value="CAH1262673.1"/>
    <property type="molecule type" value="Genomic_DNA"/>
</dbReference>
<evidence type="ECO:0000313" key="8">
    <source>
        <dbReference type="EMBL" id="CAH1262673.1"/>
    </source>
</evidence>